<name>G9ZI65_9GAMM</name>
<proteinExistence type="predicted"/>
<evidence type="ECO:0000313" key="1">
    <source>
        <dbReference type="EMBL" id="EHM52181.1"/>
    </source>
</evidence>
<sequence>MRFPVLKGAHYPLPAAELHNRGADCRWRGRSSLRQPSGRKAGVLS</sequence>
<evidence type="ECO:0000313" key="2">
    <source>
        <dbReference type="Proteomes" id="UP000004750"/>
    </source>
</evidence>
<dbReference type="EMBL" id="AGCM01000145">
    <property type="protein sequence ID" value="EHM52181.1"/>
    <property type="molecule type" value="Genomic_DNA"/>
</dbReference>
<organism evidence="1 2">
    <name type="scientific">Cardiobacterium valvarum F0432</name>
    <dbReference type="NCBI Taxonomy" id="797473"/>
    <lineage>
        <taxon>Bacteria</taxon>
        <taxon>Pseudomonadati</taxon>
        <taxon>Pseudomonadota</taxon>
        <taxon>Gammaproteobacteria</taxon>
        <taxon>Cardiobacteriales</taxon>
        <taxon>Cardiobacteriaceae</taxon>
        <taxon>Cardiobacterium</taxon>
    </lineage>
</organism>
<reference evidence="1 2" key="1">
    <citation type="submission" date="2011-08" db="EMBL/GenBank/DDBJ databases">
        <authorList>
            <person name="Weinstock G."/>
            <person name="Sodergren E."/>
            <person name="Clifton S."/>
            <person name="Fulton L."/>
            <person name="Fulton B."/>
            <person name="Courtney L."/>
            <person name="Fronick C."/>
            <person name="Harrison M."/>
            <person name="Strong C."/>
            <person name="Farmer C."/>
            <person name="Delahaunty K."/>
            <person name="Markovic C."/>
            <person name="Hall O."/>
            <person name="Minx P."/>
            <person name="Tomlinson C."/>
            <person name="Mitreva M."/>
            <person name="Hou S."/>
            <person name="Chen J."/>
            <person name="Wollam A."/>
            <person name="Pepin K.H."/>
            <person name="Johnson M."/>
            <person name="Bhonagiri V."/>
            <person name="Zhang X."/>
            <person name="Suruliraj S."/>
            <person name="Warren W."/>
            <person name="Chinwalla A."/>
            <person name="Mardis E.R."/>
            <person name="Wilson R.K."/>
        </authorList>
    </citation>
    <scope>NUCLEOTIDE SEQUENCE [LARGE SCALE GENOMIC DNA]</scope>
    <source>
        <strain evidence="1 2">F0432</strain>
    </source>
</reference>
<comment type="caution">
    <text evidence="1">The sequence shown here is derived from an EMBL/GenBank/DDBJ whole genome shotgun (WGS) entry which is preliminary data.</text>
</comment>
<dbReference type="AlphaFoldDB" id="G9ZI65"/>
<gene>
    <name evidence="1" type="ORF">HMPREF9080_02476</name>
</gene>
<accession>G9ZI65</accession>
<protein>
    <submittedName>
        <fullName evidence="1">Uncharacterized protein</fullName>
    </submittedName>
</protein>
<dbReference type="STRING" id="797473.HMPREF9080_02476"/>
<dbReference type="Proteomes" id="UP000004750">
    <property type="component" value="Unassembled WGS sequence"/>
</dbReference>
<dbReference type="HOGENOM" id="CLU_3197615_0_0_6"/>